<accession>A0A4R6QQB7</accession>
<evidence type="ECO:0008006" key="4">
    <source>
        <dbReference type="Google" id="ProtNLM"/>
    </source>
</evidence>
<dbReference type="AlphaFoldDB" id="A0A4R6QQB7"/>
<keyword evidence="1" id="KW-0812">Transmembrane</keyword>
<keyword evidence="1" id="KW-0472">Membrane</keyword>
<dbReference type="Proteomes" id="UP000295361">
    <property type="component" value="Unassembled WGS sequence"/>
</dbReference>
<organism evidence="2 3">
    <name type="scientific">Roseateles toxinivorans</name>
    <dbReference type="NCBI Taxonomy" id="270368"/>
    <lineage>
        <taxon>Bacteria</taxon>
        <taxon>Pseudomonadati</taxon>
        <taxon>Pseudomonadota</taxon>
        <taxon>Betaproteobacteria</taxon>
        <taxon>Burkholderiales</taxon>
        <taxon>Sphaerotilaceae</taxon>
        <taxon>Roseateles</taxon>
    </lineage>
</organism>
<keyword evidence="1" id="KW-1133">Transmembrane helix</keyword>
<sequence>MPRLRYHTPKAKPMNPIRLIAIALLIGGTLALVYGGFSYTKDTTAVKLGPIELTVKEKESVNIPIWAGVGAIVAGGLLLAFGGRKG</sequence>
<keyword evidence="3" id="KW-1185">Reference proteome</keyword>
<gene>
    <name evidence="2" type="ORF">DES47_102404</name>
</gene>
<protein>
    <recommendedName>
        <fullName evidence="4">LPXTG-motif cell wall-anchored protein</fullName>
    </recommendedName>
</protein>
<evidence type="ECO:0000256" key="1">
    <source>
        <dbReference type="SAM" id="Phobius"/>
    </source>
</evidence>
<evidence type="ECO:0000313" key="3">
    <source>
        <dbReference type="Proteomes" id="UP000295361"/>
    </source>
</evidence>
<reference evidence="2 3" key="1">
    <citation type="submission" date="2019-03" db="EMBL/GenBank/DDBJ databases">
        <title>Genomic Encyclopedia of Type Strains, Phase IV (KMG-IV): sequencing the most valuable type-strain genomes for metagenomic binning, comparative biology and taxonomic classification.</title>
        <authorList>
            <person name="Goeker M."/>
        </authorList>
    </citation>
    <scope>NUCLEOTIDE SEQUENCE [LARGE SCALE GENOMIC DNA]</scope>
    <source>
        <strain evidence="2 3">DSM 16998</strain>
    </source>
</reference>
<name>A0A4R6QQB7_9BURK</name>
<feature type="transmembrane region" description="Helical" evidence="1">
    <location>
        <begin position="63"/>
        <end position="81"/>
    </location>
</feature>
<comment type="caution">
    <text evidence="2">The sequence shown here is derived from an EMBL/GenBank/DDBJ whole genome shotgun (WGS) entry which is preliminary data.</text>
</comment>
<proteinExistence type="predicted"/>
<evidence type="ECO:0000313" key="2">
    <source>
        <dbReference type="EMBL" id="TDP72659.1"/>
    </source>
</evidence>
<dbReference type="EMBL" id="SNXS01000002">
    <property type="protein sequence ID" value="TDP72659.1"/>
    <property type="molecule type" value="Genomic_DNA"/>
</dbReference>
<dbReference type="InParanoid" id="A0A4R6QQB7"/>